<keyword evidence="5 13" id="KW-0479">Metal-binding</keyword>
<organism evidence="16 17">
    <name type="scientific">Dendrosporobacter quercicolus</name>
    <dbReference type="NCBI Taxonomy" id="146817"/>
    <lineage>
        <taxon>Bacteria</taxon>
        <taxon>Bacillati</taxon>
        <taxon>Bacillota</taxon>
        <taxon>Negativicutes</taxon>
        <taxon>Selenomonadales</taxon>
        <taxon>Sporomusaceae</taxon>
        <taxon>Dendrosporobacter</taxon>
    </lineage>
</organism>
<dbReference type="EMBL" id="FNHB01000001">
    <property type="protein sequence ID" value="SDL48848.1"/>
    <property type="molecule type" value="Genomic_DNA"/>
</dbReference>
<dbReference type="AlphaFoldDB" id="A0A1G9KGA9"/>
<dbReference type="InterPro" id="IPR002320">
    <property type="entry name" value="Thr-tRNA-ligase_IIa"/>
</dbReference>
<evidence type="ECO:0000256" key="1">
    <source>
        <dbReference type="ARBA" id="ARBA00008226"/>
    </source>
</evidence>
<evidence type="ECO:0000256" key="9">
    <source>
        <dbReference type="ARBA" id="ARBA00022884"/>
    </source>
</evidence>
<keyword evidence="2 13" id="KW-0963">Cytoplasm</keyword>
<dbReference type="HAMAP" id="MF_00184">
    <property type="entry name" value="Thr_tRNA_synth"/>
    <property type="match status" value="1"/>
</dbReference>
<dbReference type="PANTHER" id="PTHR11451:SF44">
    <property type="entry name" value="THREONINE--TRNA LIGASE, CHLOROPLASTIC_MITOCHONDRIAL 2"/>
    <property type="match status" value="1"/>
</dbReference>
<evidence type="ECO:0000256" key="12">
    <source>
        <dbReference type="ARBA" id="ARBA00049515"/>
    </source>
</evidence>
<dbReference type="RefSeq" id="WP_092067084.1">
    <property type="nucleotide sequence ID" value="NZ_FNHB01000001.1"/>
</dbReference>
<dbReference type="GO" id="GO:0004829">
    <property type="term" value="F:threonine-tRNA ligase activity"/>
    <property type="evidence" value="ECO:0007669"/>
    <property type="project" value="UniProtKB-UniRule"/>
</dbReference>
<dbReference type="Pfam" id="PF02824">
    <property type="entry name" value="TGS"/>
    <property type="match status" value="1"/>
</dbReference>
<evidence type="ECO:0000256" key="10">
    <source>
        <dbReference type="ARBA" id="ARBA00022917"/>
    </source>
</evidence>
<reference evidence="16 17" key="1">
    <citation type="submission" date="2016-10" db="EMBL/GenBank/DDBJ databases">
        <authorList>
            <person name="de Groot N.N."/>
        </authorList>
    </citation>
    <scope>NUCLEOTIDE SEQUENCE [LARGE SCALE GENOMIC DNA]</scope>
    <source>
        <strain evidence="16 17">DSM 1736</strain>
    </source>
</reference>
<dbReference type="Pfam" id="PF00587">
    <property type="entry name" value="tRNA-synt_2b"/>
    <property type="match status" value="1"/>
</dbReference>
<dbReference type="InterPro" id="IPR006195">
    <property type="entry name" value="aa-tRNA-synth_II"/>
</dbReference>
<dbReference type="NCBIfam" id="TIGR00418">
    <property type="entry name" value="thrS"/>
    <property type="match status" value="1"/>
</dbReference>
<dbReference type="SUPFAM" id="SSF55186">
    <property type="entry name" value="ThrRS/AlaRS common domain"/>
    <property type="match status" value="1"/>
</dbReference>
<dbReference type="InterPro" id="IPR036621">
    <property type="entry name" value="Anticodon-bd_dom_sf"/>
</dbReference>
<dbReference type="CDD" id="cd01667">
    <property type="entry name" value="TGS_ThrRS"/>
    <property type="match status" value="1"/>
</dbReference>
<evidence type="ECO:0000256" key="7">
    <source>
        <dbReference type="ARBA" id="ARBA00022833"/>
    </source>
</evidence>
<dbReference type="Gene3D" id="3.10.20.30">
    <property type="match status" value="1"/>
</dbReference>
<dbReference type="GO" id="GO:0000049">
    <property type="term" value="F:tRNA binding"/>
    <property type="evidence" value="ECO:0007669"/>
    <property type="project" value="UniProtKB-KW"/>
</dbReference>
<evidence type="ECO:0000313" key="16">
    <source>
        <dbReference type="EMBL" id="SDL48848.1"/>
    </source>
</evidence>
<dbReference type="GO" id="GO:0140096">
    <property type="term" value="F:catalytic activity, acting on a protein"/>
    <property type="evidence" value="ECO:0007669"/>
    <property type="project" value="UniProtKB-ARBA"/>
</dbReference>
<dbReference type="InterPro" id="IPR018163">
    <property type="entry name" value="Thr/Ala-tRNA-synth_IIc_edit"/>
</dbReference>
<keyword evidence="4 13" id="KW-0436">Ligase</keyword>
<evidence type="ECO:0000256" key="6">
    <source>
        <dbReference type="ARBA" id="ARBA00022741"/>
    </source>
</evidence>
<dbReference type="GO" id="GO:0046872">
    <property type="term" value="F:metal ion binding"/>
    <property type="evidence" value="ECO:0007669"/>
    <property type="project" value="UniProtKB-KW"/>
</dbReference>
<comment type="subunit">
    <text evidence="13">Homodimer.</text>
</comment>
<evidence type="ECO:0000256" key="8">
    <source>
        <dbReference type="ARBA" id="ARBA00022840"/>
    </source>
</evidence>
<dbReference type="PRINTS" id="PR01047">
    <property type="entry name" value="TRNASYNTHTHR"/>
</dbReference>
<evidence type="ECO:0000256" key="11">
    <source>
        <dbReference type="ARBA" id="ARBA00023146"/>
    </source>
</evidence>
<evidence type="ECO:0000256" key="5">
    <source>
        <dbReference type="ARBA" id="ARBA00022723"/>
    </source>
</evidence>
<comment type="caution">
    <text evidence="13">Lacks conserved residue(s) required for the propagation of feature annotation.</text>
</comment>
<dbReference type="SUPFAM" id="SSF55681">
    <property type="entry name" value="Class II aaRS and biotin synthetases"/>
    <property type="match status" value="1"/>
</dbReference>
<dbReference type="FunFam" id="3.30.980.10:FF:000005">
    <property type="entry name" value="Threonyl-tRNA synthetase, mitochondrial"/>
    <property type="match status" value="1"/>
</dbReference>
<feature type="domain" description="TGS" evidence="15">
    <location>
        <begin position="1"/>
        <end position="63"/>
    </location>
</feature>
<dbReference type="Gene3D" id="3.30.54.20">
    <property type="match status" value="1"/>
</dbReference>
<dbReference type="InterPro" id="IPR004154">
    <property type="entry name" value="Anticodon-bd"/>
</dbReference>
<feature type="binding site" evidence="13">
    <location>
        <position position="511"/>
    </location>
    <ligand>
        <name>Zn(2+)</name>
        <dbReference type="ChEBI" id="CHEBI:29105"/>
        <note>catalytic</note>
    </ligand>
</feature>
<dbReference type="InterPro" id="IPR002314">
    <property type="entry name" value="aa-tRNA-synt_IIb"/>
</dbReference>
<feature type="domain" description="Aminoacyl-transfer RNA synthetases class-II family profile" evidence="14">
    <location>
        <begin position="271"/>
        <end position="534"/>
    </location>
</feature>
<comment type="similarity">
    <text evidence="1 13">Belongs to the class-II aminoacyl-tRNA synthetase family.</text>
</comment>
<proteinExistence type="inferred from homology"/>
<keyword evidence="11 13" id="KW-0030">Aminoacyl-tRNA synthetase</keyword>
<dbReference type="CDD" id="cd00771">
    <property type="entry name" value="ThrRS_core"/>
    <property type="match status" value="1"/>
</dbReference>
<dbReference type="SMART" id="SM00863">
    <property type="entry name" value="tRNA_SAD"/>
    <property type="match status" value="1"/>
</dbReference>
<evidence type="ECO:0000256" key="3">
    <source>
        <dbReference type="ARBA" id="ARBA00022555"/>
    </source>
</evidence>
<dbReference type="STRING" id="146817.SAMN04488502_10130"/>
<dbReference type="PROSITE" id="PS51880">
    <property type="entry name" value="TGS"/>
    <property type="match status" value="1"/>
</dbReference>
<dbReference type="SUPFAM" id="SSF81271">
    <property type="entry name" value="TGS-like"/>
    <property type="match status" value="1"/>
</dbReference>
<dbReference type="EC" id="6.1.1.3" evidence="13"/>
<dbReference type="Gene3D" id="3.30.930.10">
    <property type="entry name" value="Bira Bifunctional Protein, Domain 2"/>
    <property type="match status" value="1"/>
</dbReference>
<dbReference type="FunFam" id="3.30.930.10:FF:000002">
    <property type="entry name" value="Threonine--tRNA ligase"/>
    <property type="match status" value="1"/>
</dbReference>
<dbReference type="CDD" id="cd00860">
    <property type="entry name" value="ThrRS_anticodon"/>
    <property type="match status" value="1"/>
</dbReference>
<evidence type="ECO:0000259" key="14">
    <source>
        <dbReference type="PROSITE" id="PS50862"/>
    </source>
</evidence>
<dbReference type="InterPro" id="IPR012675">
    <property type="entry name" value="Beta-grasp_dom_sf"/>
</dbReference>
<keyword evidence="7 13" id="KW-0862">Zinc</keyword>
<keyword evidence="6 13" id="KW-0547">Nucleotide-binding</keyword>
<keyword evidence="3 13" id="KW-0820">tRNA-binding</keyword>
<protein>
    <recommendedName>
        <fullName evidence="13">Threonine--tRNA ligase</fullName>
        <ecNumber evidence="13">6.1.1.3</ecNumber>
    </recommendedName>
    <alternativeName>
        <fullName evidence="13">Threonyl-tRNA synthetase</fullName>
        <shortName evidence="13">ThrRS</shortName>
    </alternativeName>
</protein>
<dbReference type="Pfam" id="PF03129">
    <property type="entry name" value="HGTP_anticodon"/>
    <property type="match status" value="1"/>
</dbReference>
<comment type="cofactor">
    <cofactor evidence="13">
        <name>Zn(2+)</name>
        <dbReference type="ChEBI" id="CHEBI:29105"/>
    </cofactor>
    <text evidence="13">Binds 1 zinc ion per subunit.</text>
</comment>
<dbReference type="OrthoDB" id="9802304at2"/>
<dbReference type="GO" id="GO:0005737">
    <property type="term" value="C:cytoplasm"/>
    <property type="evidence" value="ECO:0007669"/>
    <property type="project" value="UniProtKB-SubCell"/>
</dbReference>
<keyword evidence="8 13" id="KW-0067">ATP-binding</keyword>
<sequence length="636" mass="72351">MEKIIVTLKDGSSREVEKNTTLQEFVKSLSRSLAKSALAAKVDGKLVDLRLPLAADAAVEFVTFEDAEGKDVLRHSASHVLAQAVKRLYRDVKLAIGPAIVNGFYYDFDTPKPFSSEDLAKIQAEMEKIIQENLPIERLELTRDAAIEKFEALGEAYKVELIRDLPADVTISLYQQGEFSDLCAGPHVVSTGRVKAVKLQSLAGAYWRGDEKRKMLQRIYGTAFEKKAELDAYLTMLEEAAKRDHRKLGRELDLFSLQEEGPGFPFFHAKGMIIRNELENFWRRLHVKYGYQEIKTPIILTQKLWQQSGHWDHYRENMYFTTIDDEGYAVKPMNCPGGILVYRTQHHSYRDFPLRTAELGLVHRHELSGALHGLMRVRSFTQDDAHIFMLSSQIKSEINRVIDLFDTVYSTFGLSYHAELSTKPEKAMGSDEIWETATNALQEALEERGMVYKINEGDGAFYGPKIDFHLRDSIGRTWQCGTIQLDMMLPEKFDLTYVGEDGQKHRPVMIHRVAYGSLERFIGILIEHYAGAFPVWLAPVQVKILPITDRHIDYAQKIAGQMFDRDIRVEVDERNEKIGYKIREGQLEKVPYILVVGDKEAESGNVAVRKRGEGDLGAKPVAAFITEVLTQIVEKS</sequence>
<dbReference type="Gene3D" id="3.40.50.800">
    <property type="entry name" value="Anticodon-binding domain"/>
    <property type="match status" value="1"/>
</dbReference>
<name>A0A1G9KGA9_9FIRM</name>
<keyword evidence="10 13" id="KW-0648">Protein biosynthesis</keyword>
<dbReference type="Pfam" id="PF07973">
    <property type="entry name" value="tRNA_SAD"/>
    <property type="match status" value="1"/>
</dbReference>
<evidence type="ECO:0000313" key="17">
    <source>
        <dbReference type="Proteomes" id="UP000214880"/>
    </source>
</evidence>
<dbReference type="FunFam" id="3.30.54.20:FF:000002">
    <property type="entry name" value="Threonine--tRNA ligase"/>
    <property type="match status" value="1"/>
</dbReference>
<comment type="catalytic activity">
    <reaction evidence="12 13">
        <text>tRNA(Thr) + L-threonine + ATP = L-threonyl-tRNA(Thr) + AMP + diphosphate + H(+)</text>
        <dbReference type="Rhea" id="RHEA:24624"/>
        <dbReference type="Rhea" id="RHEA-COMP:9670"/>
        <dbReference type="Rhea" id="RHEA-COMP:9704"/>
        <dbReference type="ChEBI" id="CHEBI:15378"/>
        <dbReference type="ChEBI" id="CHEBI:30616"/>
        <dbReference type="ChEBI" id="CHEBI:33019"/>
        <dbReference type="ChEBI" id="CHEBI:57926"/>
        <dbReference type="ChEBI" id="CHEBI:78442"/>
        <dbReference type="ChEBI" id="CHEBI:78534"/>
        <dbReference type="ChEBI" id="CHEBI:456215"/>
        <dbReference type="EC" id="6.1.1.3"/>
    </reaction>
</comment>
<dbReference type="InterPro" id="IPR047246">
    <property type="entry name" value="ThrRS_anticodon"/>
</dbReference>
<dbReference type="InterPro" id="IPR033728">
    <property type="entry name" value="ThrRS_core"/>
</dbReference>
<dbReference type="InterPro" id="IPR045864">
    <property type="entry name" value="aa-tRNA-synth_II/BPL/LPL"/>
</dbReference>
<dbReference type="InterPro" id="IPR004095">
    <property type="entry name" value="TGS"/>
</dbReference>
<evidence type="ECO:0000256" key="4">
    <source>
        <dbReference type="ARBA" id="ARBA00022598"/>
    </source>
</evidence>
<dbReference type="PROSITE" id="PS50862">
    <property type="entry name" value="AA_TRNA_LIGASE_II"/>
    <property type="match status" value="1"/>
</dbReference>
<gene>
    <name evidence="13" type="primary">thrS</name>
    <name evidence="16" type="ORF">SAMN04488502_10130</name>
</gene>
<feature type="binding site" evidence="13">
    <location>
        <position position="386"/>
    </location>
    <ligand>
        <name>Zn(2+)</name>
        <dbReference type="ChEBI" id="CHEBI:29105"/>
        <note>catalytic</note>
    </ligand>
</feature>
<evidence type="ECO:0000256" key="13">
    <source>
        <dbReference type="HAMAP-Rule" id="MF_00184"/>
    </source>
</evidence>
<accession>A0A1G9KGA9</accession>
<dbReference type="Gene3D" id="3.30.980.10">
    <property type="entry name" value="Threonyl-trna Synthetase, Chain A, domain 2"/>
    <property type="match status" value="1"/>
</dbReference>
<keyword evidence="17" id="KW-1185">Reference proteome</keyword>
<dbReference type="SUPFAM" id="SSF52954">
    <property type="entry name" value="Class II aaRS ABD-related"/>
    <property type="match status" value="1"/>
</dbReference>
<evidence type="ECO:0000259" key="15">
    <source>
        <dbReference type="PROSITE" id="PS51880"/>
    </source>
</evidence>
<dbReference type="GO" id="GO:0016740">
    <property type="term" value="F:transferase activity"/>
    <property type="evidence" value="ECO:0007669"/>
    <property type="project" value="UniProtKB-ARBA"/>
</dbReference>
<dbReference type="InterPro" id="IPR012947">
    <property type="entry name" value="tRNA_SAD"/>
</dbReference>
<feature type="binding site" evidence="13">
    <location>
        <position position="335"/>
    </location>
    <ligand>
        <name>Zn(2+)</name>
        <dbReference type="ChEBI" id="CHEBI:29105"/>
        <note>catalytic</note>
    </ligand>
</feature>
<dbReference type="GO" id="GO:0006435">
    <property type="term" value="P:threonyl-tRNA aminoacylation"/>
    <property type="evidence" value="ECO:0007669"/>
    <property type="project" value="UniProtKB-UniRule"/>
</dbReference>
<dbReference type="FunFam" id="3.40.50.800:FF:000001">
    <property type="entry name" value="Threonine--tRNA ligase"/>
    <property type="match status" value="1"/>
</dbReference>
<comment type="subcellular location">
    <subcellularLocation>
        <location evidence="13">Cytoplasm</location>
    </subcellularLocation>
</comment>
<dbReference type="InterPro" id="IPR012676">
    <property type="entry name" value="TGS-like"/>
</dbReference>
<dbReference type="Proteomes" id="UP000214880">
    <property type="component" value="Unassembled WGS sequence"/>
</dbReference>
<dbReference type="PANTHER" id="PTHR11451">
    <property type="entry name" value="THREONINE-TRNA LIGASE"/>
    <property type="match status" value="1"/>
</dbReference>
<dbReference type="GO" id="GO:0005524">
    <property type="term" value="F:ATP binding"/>
    <property type="evidence" value="ECO:0007669"/>
    <property type="project" value="UniProtKB-UniRule"/>
</dbReference>
<keyword evidence="9 13" id="KW-0694">RNA-binding</keyword>
<evidence type="ECO:0000256" key="2">
    <source>
        <dbReference type="ARBA" id="ARBA00022490"/>
    </source>
</evidence>